<dbReference type="EMBL" id="CAADIA010000011">
    <property type="protein sequence ID" value="VFR38306.1"/>
    <property type="molecule type" value="Genomic_DNA"/>
</dbReference>
<feature type="region of interest" description="Disordered" evidence="1">
    <location>
        <begin position="1"/>
        <end position="51"/>
    </location>
</feature>
<protein>
    <submittedName>
        <fullName evidence="2">Uncharacterized protein</fullName>
    </submittedName>
</protein>
<feature type="compositionally biased region" description="Basic and acidic residues" evidence="1">
    <location>
        <begin position="36"/>
        <end position="51"/>
    </location>
</feature>
<proteinExistence type="predicted"/>
<evidence type="ECO:0000313" key="2">
    <source>
        <dbReference type="EMBL" id="VFR38306.1"/>
    </source>
</evidence>
<sequence>MIVLEGGKPGTVASLRGNPVESWRRSKRWAGRPRSKPRDKTHAASPIERDR</sequence>
<feature type="compositionally biased region" description="Basic residues" evidence="1">
    <location>
        <begin position="25"/>
        <end position="35"/>
    </location>
</feature>
<evidence type="ECO:0000313" key="3">
    <source>
        <dbReference type="EMBL" id="VFR58585.1"/>
    </source>
</evidence>
<dbReference type="AlphaFoldDB" id="A0A484QKE0"/>
<name>A0A484QKE0_9ZZZZ</name>
<organism evidence="2">
    <name type="scientific">plant metagenome</name>
    <dbReference type="NCBI Taxonomy" id="1297885"/>
    <lineage>
        <taxon>unclassified sequences</taxon>
        <taxon>metagenomes</taxon>
        <taxon>organismal metagenomes</taxon>
    </lineage>
</organism>
<accession>A0A484QKE0</accession>
<reference evidence="2" key="1">
    <citation type="submission" date="2019-03" db="EMBL/GenBank/DDBJ databases">
        <authorList>
            <person name="Danneels B."/>
        </authorList>
    </citation>
    <scope>NUCLEOTIDE SEQUENCE</scope>
</reference>
<dbReference type="EMBL" id="CAADIF010000002">
    <property type="protein sequence ID" value="VFR58585.1"/>
    <property type="molecule type" value="Genomic_DNA"/>
</dbReference>
<gene>
    <name evidence="2" type="ORF">ANK1_2933</name>
    <name evidence="3" type="ORF">ANK2_2934</name>
</gene>
<evidence type="ECO:0000256" key="1">
    <source>
        <dbReference type="SAM" id="MobiDB-lite"/>
    </source>
</evidence>